<name>A0ABY0FCX2_9NEIS</name>
<proteinExistence type="predicted"/>
<reference evidence="1 2" key="1">
    <citation type="submission" date="2018-10" db="EMBL/GenBank/DDBJ databases">
        <title>Draft genome of Fastidiocella sp. strain 375T, a bacterium isolated from a karstic cave dripping water.</title>
        <authorList>
            <person name="Coelho C."/>
            <person name="Verissimo A."/>
            <person name="Tiago I."/>
        </authorList>
    </citation>
    <scope>NUCLEOTIDE SEQUENCE [LARGE SCALE GENOMIC DNA]</scope>
    <source>
        <strain evidence="1 2">CAVE-375</strain>
    </source>
</reference>
<evidence type="ECO:0000313" key="1">
    <source>
        <dbReference type="EMBL" id="RXZ43986.1"/>
    </source>
</evidence>
<sequence>MQRPIEQVRLDGEDFFGDLLDSQFCQIPKDNAQFRLFRTQLLITMLAHYGQERFRDFSSQPTTDAYKLLQRIRSAEMLVDTMRTASDQTDIFYSVQRVNLEMGIINIASTELQPVPAQGNVVSVGSTADQINKSKQLFASTVKDNLYLGAYREVLGGAIKQVAPNGTLNESVPPSHTAWRQTLTNLNEYCSRLSAMAGTQIDCLTSGLRQWGGLQSKSAANL</sequence>
<comment type="caution">
    <text evidence="1">The sequence shown here is derived from an EMBL/GenBank/DDBJ whole genome shotgun (WGS) entry which is preliminary data.</text>
</comment>
<protein>
    <submittedName>
        <fullName evidence="1">Uncharacterized protein</fullName>
    </submittedName>
</protein>
<dbReference type="Proteomes" id="UP000290682">
    <property type="component" value="Unassembled WGS sequence"/>
</dbReference>
<dbReference type="RefSeq" id="WP_129212576.1">
    <property type="nucleotide sequence ID" value="NZ_REGR01000005.1"/>
</dbReference>
<organism evidence="1 2">
    <name type="scientific">Crenobacter cavernae</name>
    <dbReference type="NCBI Taxonomy" id="2290923"/>
    <lineage>
        <taxon>Bacteria</taxon>
        <taxon>Pseudomonadati</taxon>
        <taxon>Pseudomonadota</taxon>
        <taxon>Betaproteobacteria</taxon>
        <taxon>Neisseriales</taxon>
        <taxon>Neisseriaceae</taxon>
        <taxon>Crenobacter</taxon>
    </lineage>
</organism>
<dbReference type="EMBL" id="REGR01000005">
    <property type="protein sequence ID" value="RXZ43986.1"/>
    <property type="molecule type" value="Genomic_DNA"/>
</dbReference>
<accession>A0ABY0FCX2</accession>
<evidence type="ECO:0000313" key="2">
    <source>
        <dbReference type="Proteomes" id="UP000290682"/>
    </source>
</evidence>
<keyword evidence="2" id="KW-1185">Reference proteome</keyword>
<gene>
    <name evidence="1" type="ORF">EBB06_07405</name>
</gene>